<sequence>MPKFRAERVAQEILRDINDILQKKVRDPRVEGVTITDVEVTGDLQQATIYYSVLSDKASDQEAAQTGLEKASGLMRSEIGSRLQIYKTPELYFERDKSIEYGNRIDELIAQLHKDEQER</sequence>
<proteinExistence type="inferred from homology"/>
<organism evidence="3 4">
    <name type="scientific">Aerococcus kribbianus</name>
    <dbReference type="NCBI Taxonomy" id="2999064"/>
    <lineage>
        <taxon>Bacteria</taxon>
        <taxon>Bacillati</taxon>
        <taxon>Bacillota</taxon>
        <taxon>Bacilli</taxon>
        <taxon>Lactobacillales</taxon>
        <taxon>Aerococcaceae</taxon>
        <taxon>Aerococcus</taxon>
    </lineage>
</organism>
<evidence type="ECO:0000256" key="2">
    <source>
        <dbReference type="HAMAP-Rule" id="MF_00003"/>
    </source>
</evidence>
<dbReference type="AlphaFoldDB" id="A0A9X3FV27"/>
<dbReference type="Gene3D" id="3.30.300.20">
    <property type="match status" value="1"/>
</dbReference>
<dbReference type="Pfam" id="PF02033">
    <property type="entry name" value="RBFA"/>
    <property type="match status" value="1"/>
</dbReference>
<dbReference type="GO" id="GO:0005829">
    <property type="term" value="C:cytosol"/>
    <property type="evidence" value="ECO:0007669"/>
    <property type="project" value="TreeGrafter"/>
</dbReference>
<dbReference type="GO" id="GO:0030490">
    <property type="term" value="P:maturation of SSU-rRNA"/>
    <property type="evidence" value="ECO:0007669"/>
    <property type="project" value="UniProtKB-UniRule"/>
</dbReference>
<dbReference type="PROSITE" id="PS01319">
    <property type="entry name" value="RBFA"/>
    <property type="match status" value="1"/>
</dbReference>
<dbReference type="InterPro" id="IPR015946">
    <property type="entry name" value="KH_dom-like_a/b"/>
</dbReference>
<dbReference type="RefSeq" id="WP_268751389.1">
    <property type="nucleotide sequence ID" value="NZ_JAPRFQ010000001.1"/>
</dbReference>
<name>A0A9X3FV27_9LACT</name>
<gene>
    <name evidence="2 3" type="primary">rbfA</name>
    <name evidence="3" type="ORF">OW157_00595</name>
</gene>
<keyword evidence="1 2" id="KW-0690">Ribosome biogenesis</keyword>
<comment type="subcellular location">
    <subcellularLocation>
        <location evidence="2">Cytoplasm</location>
    </subcellularLocation>
</comment>
<dbReference type="EMBL" id="JAPRFR010000001">
    <property type="protein sequence ID" value="MCZ0725062.1"/>
    <property type="molecule type" value="Genomic_DNA"/>
</dbReference>
<dbReference type="InterPro" id="IPR023799">
    <property type="entry name" value="RbfA_dom_sf"/>
</dbReference>
<comment type="function">
    <text evidence="2">One of several proteins that assist in the late maturation steps of the functional core of the 30S ribosomal subunit. Associates with free 30S ribosomal subunits (but not with 30S subunits that are part of 70S ribosomes or polysomes). Required for efficient processing of 16S rRNA. May interact with the 5'-terminal helix region of 16S rRNA.</text>
</comment>
<comment type="similarity">
    <text evidence="2">Belongs to the RbfA family.</text>
</comment>
<dbReference type="SUPFAM" id="SSF89919">
    <property type="entry name" value="Ribosome-binding factor A, RbfA"/>
    <property type="match status" value="1"/>
</dbReference>
<evidence type="ECO:0000313" key="4">
    <source>
        <dbReference type="Proteomes" id="UP001146670"/>
    </source>
</evidence>
<evidence type="ECO:0000313" key="3">
    <source>
        <dbReference type="EMBL" id="MCZ0725062.1"/>
    </source>
</evidence>
<dbReference type="NCBIfam" id="TIGR00082">
    <property type="entry name" value="rbfA"/>
    <property type="match status" value="1"/>
</dbReference>
<dbReference type="PANTHER" id="PTHR33515">
    <property type="entry name" value="RIBOSOME-BINDING FACTOR A, CHLOROPLASTIC-RELATED"/>
    <property type="match status" value="1"/>
</dbReference>
<dbReference type="PANTHER" id="PTHR33515:SF1">
    <property type="entry name" value="RIBOSOME-BINDING FACTOR A, CHLOROPLASTIC-RELATED"/>
    <property type="match status" value="1"/>
</dbReference>
<protein>
    <recommendedName>
        <fullName evidence="2">Ribosome-binding factor A</fullName>
    </recommendedName>
</protein>
<dbReference type="InterPro" id="IPR000238">
    <property type="entry name" value="RbfA"/>
</dbReference>
<dbReference type="InterPro" id="IPR020053">
    <property type="entry name" value="Ribosome-bd_factorA_CS"/>
</dbReference>
<dbReference type="HAMAP" id="MF_00003">
    <property type="entry name" value="RbfA"/>
    <property type="match status" value="1"/>
</dbReference>
<dbReference type="GO" id="GO:0043024">
    <property type="term" value="F:ribosomal small subunit binding"/>
    <property type="evidence" value="ECO:0007669"/>
    <property type="project" value="TreeGrafter"/>
</dbReference>
<keyword evidence="2" id="KW-0963">Cytoplasm</keyword>
<dbReference type="Proteomes" id="UP001146670">
    <property type="component" value="Unassembled WGS sequence"/>
</dbReference>
<evidence type="ECO:0000256" key="1">
    <source>
        <dbReference type="ARBA" id="ARBA00022517"/>
    </source>
</evidence>
<comment type="subunit">
    <text evidence="2">Monomer. Binds 30S ribosomal subunits, but not 50S ribosomal subunits or 70S ribosomes.</text>
</comment>
<accession>A0A9X3FV27</accession>
<reference evidence="3" key="1">
    <citation type="submission" date="2022-12" db="EMBL/GenBank/DDBJ databases">
        <title>Description and comparative metabolic analysis of Aerococcus sp. nov., isolated from the feces of a pig.</title>
        <authorList>
            <person name="Chang Y.-H."/>
        </authorList>
    </citation>
    <scope>NUCLEOTIDE SEQUENCE</scope>
    <source>
        <strain evidence="3">YH-aer222</strain>
    </source>
</reference>
<keyword evidence="4" id="KW-1185">Reference proteome</keyword>
<comment type="caution">
    <text evidence="3">The sequence shown here is derived from an EMBL/GenBank/DDBJ whole genome shotgun (WGS) entry which is preliminary data.</text>
</comment>